<evidence type="ECO:0000259" key="1">
    <source>
        <dbReference type="Pfam" id="PF17936"/>
    </source>
</evidence>
<evidence type="ECO:0000313" key="3">
    <source>
        <dbReference type="Proteomes" id="UP000680045"/>
    </source>
</evidence>
<dbReference type="InterPro" id="IPR041498">
    <property type="entry name" value="Big_6"/>
</dbReference>
<organism evidence="2 3">
    <name type="scientific">Peribacillus frigoritolerans</name>
    <dbReference type="NCBI Taxonomy" id="450367"/>
    <lineage>
        <taxon>Bacteria</taxon>
        <taxon>Bacillati</taxon>
        <taxon>Bacillota</taxon>
        <taxon>Bacilli</taxon>
        <taxon>Bacillales</taxon>
        <taxon>Bacillaceae</taxon>
        <taxon>Peribacillus</taxon>
    </lineage>
</organism>
<name>A0A941FRR2_9BACI</name>
<accession>A0A941FRR2</accession>
<protein>
    <recommendedName>
        <fullName evidence="1">Bacterial Ig domain-containing protein</fullName>
    </recommendedName>
</protein>
<dbReference type="EMBL" id="JAGTPW010000096">
    <property type="protein sequence ID" value="MBR8646390.1"/>
    <property type="molecule type" value="Genomic_DNA"/>
</dbReference>
<sequence>MNEVNDKATKVTGKAEIGSTVTVKHSNKNIGTAKADSKGNFSVKISKKKAGSALYVSAKDKAGNTGKATKVTVKKSK</sequence>
<dbReference type="InterPro" id="IPR013783">
    <property type="entry name" value="Ig-like_fold"/>
</dbReference>
<proteinExistence type="predicted"/>
<reference evidence="2" key="1">
    <citation type="submission" date="2021-04" db="EMBL/GenBank/DDBJ databases">
        <title>Whole genome sequencing of Enterococci isolates from hospitalized patients.</title>
        <authorList>
            <person name="Ogoti B.M."/>
            <person name="Onyambu F.G."/>
        </authorList>
    </citation>
    <scope>NUCLEOTIDE SEQUENCE</scope>
    <source>
        <strain evidence="2">242</strain>
    </source>
</reference>
<dbReference type="Proteomes" id="UP000680045">
    <property type="component" value="Unassembled WGS sequence"/>
</dbReference>
<dbReference type="Pfam" id="PF17936">
    <property type="entry name" value="Big_6"/>
    <property type="match status" value="1"/>
</dbReference>
<comment type="caution">
    <text evidence="2">The sequence shown here is derived from an EMBL/GenBank/DDBJ whole genome shotgun (WGS) entry which is preliminary data.</text>
</comment>
<dbReference type="Gene3D" id="2.60.40.10">
    <property type="entry name" value="Immunoglobulins"/>
    <property type="match status" value="1"/>
</dbReference>
<dbReference type="AlphaFoldDB" id="A0A941FRR2"/>
<feature type="domain" description="Bacterial Ig" evidence="1">
    <location>
        <begin position="2"/>
        <end position="74"/>
    </location>
</feature>
<gene>
    <name evidence="2" type="ORF">KEH51_29475</name>
</gene>
<evidence type="ECO:0000313" key="2">
    <source>
        <dbReference type="EMBL" id="MBR8646390.1"/>
    </source>
</evidence>